<evidence type="ECO:0000313" key="2">
    <source>
        <dbReference type="EMBL" id="KOS17735.1"/>
    </source>
</evidence>
<keyword evidence="1" id="KW-0732">Signal</keyword>
<evidence type="ECO:0000313" key="3">
    <source>
        <dbReference type="Proteomes" id="UP000053831"/>
    </source>
</evidence>
<reference evidence="2 3" key="1">
    <citation type="submission" date="2015-07" db="EMBL/GenBank/DDBJ databases">
        <title>The genome of the fungus Escovopsis weberi, a specialized disease agent of ant agriculture.</title>
        <authorList>
            <person name="de Man T.J."/>
            <person name="Stajich J.E."/>
            <person name="Kubicek C.P."/>
            <person name="Chenthamara K."/>
            <person name="Atanasova L."/>
            <person name="Druzhinina I.S."/>
            <person name="Birnbaum S."/>
            <person name="Barribeau S.M."/>
            <person name="Teiling C."/>
            <person name="Suen G."/>
            <person name="Currie C."/>
            <person name="Gerardo N.M."/>
        </authorList>
    </citation>
    <scope>NUCLEOTIDE SEQUENCE [LARGE SCALE GENOMIC DNA]</scope>
</reference>
<feature type="chain" id="PRO_5005839480" evidence="1">
    <location>
        <begin position="18"/>
        <end position="113"/>
    </location>
</feature>
<gene>
    <name evidence="2" type="ORF">ESCO_002467</name>
</gene>
<dbReference type="OrthoDB" id="4994258at2759"/>
<keyword evidence="3" id="KW-1185">Reference proteome</keyword>
<name>A0A0M9VSH9_ESCWE</name>
<feature type="signal peptide" evidence="1">
    <location>
        <begin position="1"/>
        <end position="17"/>
    </location>
</feature>
<dbReference type="Proteomes" id="UP000053831">
    <property type="component" value="Unassembled WGS sequence"/>
</dbReference>
<dbReference type="InterPro" id="IPR048508">
    <property type="entry name" value="LDL"/>
</dbReference>
<dbReference type="AlphaFoldDB" id="A0A0M9VSH9"/>
<sequence length="113" mass="12371">MLPALSLLLLAPLAARAAECYAQSNGSNCVDLTQLKAHQYAWCSVNWNYYHGDFIGFTDSNGHTAWIGKIGNFQSEADCEFSYNSIIETCFGSRNGGSWTAGGVSLNIDFCDW</sequence>
<organism evidence="2 3">
    <name type="scientific">Escovopsis weberi</name>
    <dbReference type="NCBI Taxonomy" id="150374"/>
    <lineage>
        <taxon>Eukaryota</taxon>
        <taxon>Fungi</taxon>
        <taxon>Dikarya</taxon>
        <taxon>Ascomycota</taxon>
        <taxon>Pezizomycotina</taxon>
        <taxon>Sordariomycetes</taxon>
        <taxon>Hypocreomycetidae</taxon>
        <taxon>Hypocreales</taxon>
        <taxon>Hypocreaceae</taxon>
        <taxon>Escovopsis</taxon>
    </lineage>
</organism>
<proteinExistence type="predicted"/>
<dbReference type="Pfam" id="PF21691">
    <property type="entry name" value="LDL"/>
    <property type="match status" value="1"/>
</dbReference>
<protein>
    <submittedName>
        <fullName evidence="2">Uncharacterized protein</fullName>
    </submittedName>
</protein>
<evidence type="ECO:0000256" key="1">
    <source>
        <dbReference type="SAM" id="SignalP"/>
    </source>
</evidence>
<comment type="caution">
    <text evidence="2">The sequence shown here is derived from an EMBL/GenBank/DDBJ whole genome shotgun (WGS) entry which is preliminary data.</text>
</comment>
<dbReference type="EMBL" id="LGSR01000022">
    <property type="protein sequence ID" value="KOS17735.1"/>
    <property type="molecule type" value="Genomic_DNA"/>
</dbReference>
<accession>A0A0M9VSH9</accession>